<reference evidence="1 2" key="1">
    <citation type="journal article" date="2019" name="Environ. Microbiol.">
        <title>At the nexus of three kingdoms: the genome of the mycorrhizal fungus Gigaspora margarita provides insights into plant, endobacterial and fungal interactions.</title>
        <authorList>
            <person name="Venice F."/>
            <person name="Ghignone S."/>
            <person name="Salvioli di Fossalunga A."/>
            <person name="Amselem J."/>
            <person name="Novero M."/>
            <person name="Xianan X."/>
            <person name="Sedzielewska Toro K."/>
            <person name="Morin E."/>
            <person name="Lipzen A."/>
            <person name="Grigoriev I.V."/>
            <person name="Henrissat B."/>
            <person name="Martin F.M."/>
            <person name="Bonfante P."/>
        </authorList>
    </citation>
    <scope>NUCLEOTIDE SEQUENCE [LARGE SCALE GENOMIC DNA]</scope>
    <source>
        <strain evidence="1 2">BEG34</strain>
    </source>
</reference>
<protein>
    <submittedName>
        <fullName evidence="1">Uncharacterized protein</fullName>
    </submittedName>
</protein>
<name>A0A8H4A724_GIGMA</name>
<proteinExistence type="predicted"/>
<keyword evidence="2" id="KW-1185">Reference proteome</keyword>
<sequence>MEPDSNKRPTATNIYQKIGNWLEEMGQDDNDDDDDDNVVKRQFFEADNIRQGLESPIHPNDMYTSKSINTRKITEALKSKDIISISKITGSQRIEIIDD</sequence>
<evidence type="ECO:0000313" key="1">
    <source>
        <dbReference type="EMBL" id="KAF0441127.1"/>
    </source>
</evidence>
<accession>A0A8H4A724</accession>
<organism evidence="1 2">
    <name type="scientific">Gigaspora margarita</name>
    <dbReference type="NCBI Taxonomy" id="4874"/>
    <lineage>
        <taxon>Eukaryota</taxon>
        <taxon>Fungi</taxon>
        <taxon>Fungi incertae sedis</taxon>
        <taxon>Mucoromycota</taxon>
        <taxon>Glomeromycotina</taxon>
        <taxon>Glomeromycetes</taxon>
        <taxon>Diversisporales</taxon>
        <taxon>Gigasporaceae</taxon>
        <taxon>Gigaspora</taxon>
    </lineage>
</organism>
<dbReference type="Proteomes" id="UP000439903">
    <property type="component" value="Unassembled WGS sequence"/>
</dbReference>
<comment type="caution">
    <text evidence="1">The sequence shown here is derived from an EMBL/GenBank/DDBJ whole genome shotgun (WGS) entry which is preliminary data.</text>
</comment>
<dbReference type="AlphaFoldDB" id="A0A8H4A724"/>
<gene>
    <name evidence="1" type="ORF">F8M41_003936</name>
</gene>
<dbReference type="EMBL" id="WTPW01001354">
    <property type="protein sequence ID" value="KAF0441127.1"/>
    <property type="molecule type" value="Genomic_DNA"/>
</dbReference>
<evidence type="ECO:0000313" key="2">
    <source>
        <dbReference type="Proteomes" id="UP000439903"/>
    </source>
</evidence>